<evidence type="ECO:0000256" key="1">
    <source>
        <dbReference type="ARBA" id="ARBA00023002"/>
    </source>
</evidence>
<feature type="domain" description="NADP-dependent oxidoreductase" evidence="2">
    <location>
        <begin position="21"/>
        <end position="290"/>
    </location>
</feature>
<evidence type="ECO:0000313" key="3">
    <source>
        <dbReference type="EMBL" id="MBJ8350064.1"/>
    </source>
</evidence>
<gene>
    <name evidence="3" type="ORF">JHK64_05390</name>
</gene>
<dbReference type="PANTHER" id="PTHR43625">
    <property type="entry name" value="AFLATOXIN B1 ALDEHYDE REDUCTASE"/>
    <property type="match status" value="1"/>
</dbReference>
<dbReference type="Pfam" id="PF00248">
    <property type="entry name" value="Aldo_ket_red"/>
    <property type="match status" value="1"/>
</dbReference>
<dbReference type="InterPro" id="IPR023210">
    <property type="entry name" value="NADP_OxRdtase_dom"/>
</dbReference>
<organism evidence="3 4">
    <name type="scientific">Streptococcus zalophi</name>
    <dbReference type="NCBI Taxonomy" id="640031"/>
    <lineage>
        <taxon>Bacteria</taxon>
        <taxon>Bacillati</taxon>
        <taxon>Bacillota</taxon>
        <taxon>Bacilli</taxon>
        <taxon>Lactobacillales</taxon>
        <taxon>Streptococcaceae</taxon>
        <taxon>Streptococcus</taxon>
    </lineage>
</organism>
<dbReference type="Gene3D" id="3.20.20.100">
    <property type="entry name" value="NADP-dependent oxidoreductase domain"/>
    <property type="match status" value="1"/>
</dbReference>
<dbReference type="PANTHER" id="PTHR43625:SF40">
    <property type="entry name" value="ALDO-KETO REDUCTASE YAKC [NADP(+)]"/>
    <property type="match status" value="1"/>
</dbReference>
<accession>A0A934PAG4</accession>
<sequence>MENSQLIISDNYQGKDFSFRRLGLGTMRMSTNPTSDRKESIATIHRALDLGISFFDTGDFYGIDGHNEKLLGEALKGQNRDKAFISVKYGTFGNLFSGGNTVDVGPKNVKKYITSTLKNLNLDYIDLYQPARVDIGIPIEETIGALSDLVKDGYIKHIGLSEVDSEILRKANTIHPISLVELEYSITNNSIEKDILPVARELGIGVVAFGLLRLGRLFDTEKDPLTDVMATIAKEKNISIVQLAHAWIYNKGEDIIPLTGARKIVQLEETVEGLTITLTENDITRINEAIKISNIVGPTMSKFTIKNGVVSY</sequence>
<dbReference type="InterPro" id="IPR036812">
    <property type="entry name" value="NAD(P)_OxRdtase_dom_sf"/>
</dbReference>
<keyword evidence="1" id="KW-0560">Oxidoreductase</keyword>
<evidence type="ECO:0000259" key="2">
    <source>
        <dbReference type="Pfam" id="PF00248"/>
    </source>
</evidence>
<dbReference type="GO" id="GO:0016491">
    <property type="term" value="F:oxidoreductase activity"/>
    <property type="evidence" value="ECO:0007669"/>
    <property type="project" value="UniProtKB-KW"/>
</dbReference>
<evidence type="ECO:0000313" key="4">
    <source>
        <dbReference type="Proteomes" id="UP000644875"/>
    </source>
</evidence>
<dbReference type="SUPFAM" id="SSF51430">
    <property type="entry name" value="NAD(P)-linked oxidoreductase"/>
    <property type="match status" value="1"/>
</dbReference>
<keyword evidence="4" id="KW-1185">Reference proteome</keyword>
<proteinExistence type="predicted"/>
<dbReference type="RefSeq" id="WP_199567983.1">
    <property type="nucleotide sequence ID" value="NZ_JAENBP010000006.1"/>
</dbReference>
<dbReference type="Proteomes" id="UP000644875">
    <property type="component" value="Unassembled WGS sequence"/>
</dbReference>
<dbReference type="GO" id="GO:0005737">
    <property type="term" value="C:cytoplasm"/>
    <property type="evidence" value="ECO:0007669"/>
    <property type="project" value="TreeGrafter"/>
</dbReference>
<protein>
    <submittedName>
        <fullName evidence="3">Aldo/keto reductase</fullName>
    </submittedName>
</protein>
<dbReference type="EMBL" id="JAENBP010000006">
    <property type="protein sequence ID" value="MBJ8350064.1"/>
    <property type="molecule type" value="Genomic_DNA"/>
</dbReference>
<reference evidence="3 4" key="1">
    <citation type="journal article" date="2021" name="Int. J. Syst. Evol. Microbiol.">
        <title>Streptococcus vicugnae sp. nov., isolated from faeces of alpacas (Vicugna pacos) and cattle (Bos taurus), Streptococcus zalophi sp. nov., and Streptococcus pacificus sp. nov., isolated from respiratory tract of California sea lions (Zalophus californianus).</title>
        <authorList>
            <person name="Volokhov D.V."/>
            <person name="Zagorodnyaya T.A."/>
            <person name="Shen Z."/>
            <person name="Blom J."/>
            <person name="Furtak V.A."/>
            <person name="Eisenberg T."/>
            <person name="Fan P."/>
            <person name="Jeong K.C."/>
            <person name="Gao Y."/>
            <person name="Zhang S."/>
            <person name="Amselle M."/>
        </authorList>
    </citation>
    <scope>NUCLEOTIDE SEQUENCE [LARGE SCALE GENOMIC DNA]</scope>
    <source>
        <strain evidence="4">CSL7508-lung</strain>
    </source>
</reference>
<name>A0A934PAG4_9STRE</name>
<dbReference type="InterPro" id="IPR050791">
    <property type="entry name" value="Aldo-Keto_reductase"/>
</dbReference>
<dbReference type="AlphaFoldDB" id="A0A934PAG4"/>
<comment type="caution">
    <text evidence="3">The sequence shown here is derived from an EMBL/GenBank/DDBJ whole genome shotgun (WGS) entry which is preliminary data.</text>
</comment>